<dbReference type="PANTHER" id="PTHR23511:SF34">
    <property type="entry name" value="SYNAPTIC VESICLE GLYCOPROTEIN 2"/>
    <property type="match status" value="1"/>
</dbReference>
<evidence type="ECO:0000256" key="6">
    <source>
        <dbReference type="SAM" id="Phobius"/>
    </source>
</evidence>
<organism evidence="8 9">
    <name type="scientific">Cyclotella cryptica</name>
    <dbReference type="NCBI Taxonomy" id="29204"/>
    <lineage>
        <taxon>Eukaryota</taxon>
        <taxon>Sar</taxon>
        <taxon>Stramenopiles</taxon>
        <taxon>Ochrophyta</taxon>
        <taxon>Bacillariophyta</taxon>
        <taxon>Coscinodiscophyceae</taxon>
        <taxon>Thalassiosirophycidae</taxon>
        <taxon>Stephanodiscales</taxon>
        <taxon>Stephanodiscaceae</taxon>
        <taxon>Cyclotella</taxon>
    </lineage>
</organism>
<dbReference type="Proteomes" id="UP001516023">
    <property type="component" value="Unassembled WGS sequence"/>
</dbReference>
<feature type="transmembrane region" description="Helical" evidence="6">
    <location>
        <begin position="60"/>
        <end position="80"/>
    </location>
</feature>
<sequence length="458" mass="50233">MSSYFCKRSGAIAGMLFSGLLSGVLADVRGRRYTLLFGLVCNAFVGVASALARNATELCLLRFMCGLGLGMVISGVVTLSAEISPPSCRGRFMTLVASCYTLGFLYTAFWALIIFRAGSGSWRLFMFVNAIPTICAAILAVMFVPESPRFFLSRGRLRDSVDVANTIVKRLGGDGNDLLTFEELRRYLFQAKQIGVTSFRAKEVITVNEDNLNSHEYGTLHEEIRMSLSSMSQVFTNRMYRITIPLQLTYACLTLVTGVATWWTKIFQGLELTSDAYSLSFYHTLAQIPGMMLASGLIDIVGRRRLVIIGFGGGTVTLFLFSVFANSVQAFESNTRSAVALGLACCYSICLCVGWLALDCLSTESFPTKVRSTGRGVCVATGRIAGFSIQFLYGPLINENRLGYMLGIACMFAVCGVIISYQTTDTTNVDLQDHWEGGKAVELPCDDANLTDRRYKFL</sequence>
<comment type="caution">
    <text evidence="8">The sequence shown here is derived from an EMBL/GenBank/DDBJ whole genome shotgun (WGS) entry which is preliminary data.</text>
</comment>
<keyword evidence="2" id="KW-0813">Transport</keyword>
<dbReference type="Gene3D" id="1.20.1250.20">
    <property type="entry name" value="MFS general substrate transporter like domains"/>
    <property type="match status" value="1"/>
</dbReference>
<dbReference type="InterPro" id="IPR005828">
    <property type="entry name" value="MFS_sugar_transport-like"/>
</dbReference>
<name>A0ABD3P4E8_9STRA</name>
<accession>A0ABD3P4E8</accession>
<keyword evidence="4 6" id="KW-1133">Transmembrane helix</keyword>
<evidence type="ECO:0000259" key="7">
    <source>
        <dbReference type="PROSITE" id="PS50850"/>
    </source>
</evidence>
<evidence type="ECO:0000256" key="4">
    <source>
        <dbReference type="ARBA" id="ARBA00022989"/>
    </source>
</evidence>
<evidence type="ECO:0000256" key="5">
    <source>
        <dbReference type="ARBA" id="ARBA00023136"/>
    </source>
</evidence>
<keyword evidence="3 6" id="KW-0812">Transmembrane</keyword>
<protein>
    <recommendedName>
        <fullName evidence="7">Major facilitator superfamily (MFS) profile domain-containing protein</fullName>
    </recommendedName>
</protein>
<dbReference type="SUPFAM" id="SSF103473">
    <property type="entry name" value="MFS general substrate transporter"/>
    <property type="match status" value="1"/>
</dbReference>
<feature type="transmembrane region" description="Helical" evidence="6">
    <location>
        <begin position="121"/>
        <end position="144"/>
    </location>
</feature>
<evidence type="ECO:0000256" key="2">
    <source>
        <dbReference type="ARBA" id="ARBA00022448"/>
    </source>
</evidence>
<dbReference type="InterPro" id="IPR005829">
    <property type="entry name" value="Sugar_transporter_CS"/>
</dbReference>
<feature type="transmembrane region" description="Helical" evidence="6">
    <location>
        <begin position="92"/>
        <end position="115"/>
    </location>
</feature>
<feature type="transmembrane region" description="Helical" evidence="6">
    <location>
        <begin position="248"/>
        <end position="264"/>
    </location>
</feature>
<reference evidence="8 9" key="1">
    <citation type="journal article" date="2020" name="G3 (Bethesda)">
        <title>Improved Reference Genome for Cyclotella cryptica CCMP332, a Model for Cell Wall Morphogenesis, Salinity Adaptation, and Lipid Production in Diatoms (Bacillariophyta).</title>
        <authorList>
            <person name="Roberts W.R."/>
            <person name="Downey K.M."/>
            <person name="Ruck E.C."/>
            <person name="Traller J.C."/>
            <person name="Alverson A.J."/>
        </authorList>
    </citation>
    <scope>NUCLEOTIDE SEQUENCE [LARGE SCALE GENOMIC DNA]</scope>
    <source>
        <strain evidence="8 9">CCMP332</strain>
    </source>
</reference>
<feature type="transmembrane region" description="Helical" evidence="6">
    <location>
        <begin position="306"/>
        <end position="325"/>
    </location>
</feature>
<feature type="transmembrane region" description="Helical" evidence="6">
    <location>
        <begin position="377"/>
        <end position="396"/>
    </location>
</feature>
<dbReference type="PANTHER" id="PTHR23511">
    <property type="entry name" value="SYNAPTIC VESICLE GLYCOPROTEIN 2"/>
    <property type="match status" value="1"/>
</dbReference>
<dbReference type="PROSITE" id="PS50850">
    <property type="entry name" value="MFS"/>
    <property type="match status" value="1"/>
</dbReference>
<evidence type="ECO:0000313" key="9">
    <source>
        <dbReference type="Proteomes" id="UP001516023"/>
    </source>
</evidence>
<comment type="subcellular location">
    <subcellularLocation>
        <location evidence="1">Membrane</location>
        <topology evidence="1">Multi-pass membrane protein</topology>
    </subcellularLocation>
</comment>
<evidence type="ECO:0000313" key="8">
    <source>
        <dbReference type="EMBL" id="KAL3783070.1"/>
    </source>
</evidence>
<proteinExistence type="predicted"/>
<dbReference type="InterPro" id="IPR036259">
    <property type="entry name" value="MFS_trans_sf"/>
</dbReference>
<evidence type="ECO:0000256" key="1">
    <source>
        <dbReference type="ARBA" id="ARBA00004141"/>
    </source>
</evidence>
<dbReference type="InterPro" id="IPR020846">
    <property type="entry name" value="MFS_dom"/>
</dbReference>
<dbReference type="PROSITE" id="PS00217">
    <property type="entry name" value="SUGAR_TRANSPORT_2"/>
    <property type="match status" value="1"/>
</dbReference>
<dbReference type="EMBL" id="JABMIG020000269">
    <property type="protein sequence ID" value="KAL3783070.1"/>
    <property type="molecule type" value="Genomic_DNA"/>
</dbReference>
<keyword evidence="5 6" id="KW-0472">Membrane</keyword>
<evidence type="ECO:0000256" key="3">
    <source>
        <dbReference type="ARBA" id="ARBA00022692"/>
    </source>
</evidence>
<dbReference type="AlphaFoldDB" id="A0ABD3P4E8"/>
<dbReference type="GO" id="GO:0016020">
    <property type="term" value="C:membrane"/>
    <property type="evidence" value="ECO:0007669"/>
    <property type="project" value="UniProtKB-SubCell"/>
</dbReference>
<feature type="transmembrane region" description="Helical" evidence="6">
    <location>
        <begin position="337"/>
        <end position="357"/>
    </location>
</feature>
<feature type="domain" description="Major facilitator superfamily (MFS) profile" evidence="7">
    <location>
        <begin position="1"/>
        <end position="428"/>
    </location>
</feature>
<keyword evidence="9" id="KW-1185">Reference proteome</keyword>
<dbReference type="PROSITE" id="PS00216">
    <property type="entry name" value="SUGAR_TRANSPORT_1"/>
    <property type="match status" value="1"/>
</dbReference>
<feature type="transmembrane region" description="Helical" evidence="6">
    <location>
        <begin position="276"/>
        <end position="294"/>
    </location>
</feature>
<feature type="transmembrane region" description="Helical" evidence="6">
    <location>
        <begin position="402"/>
        <end position="421"/>
    </location>
</feature>
<dbReference type="Pfam" id="PF00083">
    <property type="entry name" value="Sugar_tr"/>
    <property type="match status" value="2"/>
</dbReference>
<gene>
    <name evidence="8" type="ORF">HJC23_012107</name>
</gene>